<feature type="domain" description="C2H2-type" evidence="7">
    <location>
        <begin position="400"/>
        <end position="422"/>
    </location>
</feature>
<feature type="domain" description="C2H2-type" evidence="7">
    <location>
        <begin position="296"/>
        <end position="324"/>
    </location>
</feature>
<dbReference type="FunFam" id="3.30.160.60:FF:000624">
    <property type="entry name" value="zinc finger protein 697"/>
    <property type="match status" value="1"/>
</dbReference>
<evidence type="ECO:0000259" key="7">
    <source>
        <dbReference type="PROSITE" id="PS50157"/>
    </source>
</evidence>
<feature type="domain" description="C2H2-type" evidence="7">
    <location>
        <begin position="593"/>
        <end position="621"/>
    </location>
</feature>
<feature type="region of interest" description="Disordered" evidence="6">
    <location>
        <begin position="1134"/>
        <end position="1156"/>
    </location>
</feature>
<evidence type="ECO:0000256" key="5">
    <source>
        <dbReference type="PROSITE-ProRule" id="PRU00042"/>
    </source>
</evidence>
<dbReference type="FunFam" id="3.30.160.60:FF:000100">
    <property type="entry name" value="Zinc finger 45-like"/>
    <property type="match status" value="1"/>
</dbReference>
<keyword evidence="3 5" id="KW-0863">Zinc-finger</keyword>
<feature type="domain" description="C2H2-type" evidence="7">
    <location>
        <begin position="436"/>
        <end position="463"/>
    </location>
</feature>
<feature type="domain" description="C2H2-type" evidence="7">
    <location>
        <begin position="776"/>
        <end position="803"/>
    </location>
</feature>
<dbReference type="GO" id="GO:0008270">
    <property type="term" value="F:zinc ion binding"/>
    <property type="evidence" value="ECO:0007669"/>
    <property type="project" value="UniProtKB-KW"/>
</dbReference>
<reference evidence="8" key="1">
    <citation type="submission" date="2022-11" db="EMBL/GenBank/DDBJ databases">
        <authorList>
            <person name="Kikuchi T."/>
        </authorList>
    </citation>
    <scope>NUCLEOTIDE SEQUENCE</scope>
    <source>
        <strain evidence="8">PS1010</strain>
    </source>
</reference>
<feature type="domain" description="C2H2-type" evidence="7">
    <location>
        <begin position="716"/>
        <end position="744"/>
    </location>
</feature>
<dbReference type="PANTHER" id="PTHR24379">
    <property type="entry name" value="KRAB AND ZINC FINGER DOMAIN-CONTAINING"/>
    <property type="match status" value="1"/>
</dbReference>
<dbReference type="InterPro" id="IPR036236">
    <property type="entry name" value="Znf_C2H2_sf"/>
</dbReference>
<gene>
    <name evidence="8" type="ORF">CAMP_LOCUS1209</name>
</gene>
<accession>A0A9P1I5B4</accession>
<dbReference type="PANTHER" id="PTHR24379:SF121">
    <property type="entry name" value="C2H2-TYPE DOMAIN-CONTAINING PROTEIN"/>
    <property type="match status" value="1"/>
</dbReference>
<proteinExistence type="predicted"/>
<name>A0A9P1I5B4_9PELO</name>
<keyword evidence="2" id="KW-0677">Repeat</keyword>
<organism evidence="8 9">
    <name type="scientific">Caenorhabditis angaria</name>
    <dbReference type="NCBI Taxonomy" id="860376"/>
    <lineage>
        <taxon>Eukaryota</taxon>
        <taxon>Metazoa</taxon>
        <taxon>Ecdysozoa</taxon>
        <taxon>Nematoda</taxon>
        <taxon>Chromadorea</taxon>
        <taxon>Rhabditida</taxon>
        <taxon>Rhabditina</taxon>
        <taxon>Rhabditomorpha</taxon>
        <taxon>Rhabditoidea</taxon>
        <taxon>Rhabditidae</taxon>
        <taxon>Peloderinae</taxon>
        <taxon>Caenorhabditis</taxon>
    </lineage>
</organism>
<dbReference type="InterPro" id="IPR013087">
    <property type="entry name" value="Znf_C2H2_type"/>
</dbReference>
<evidence type="ECO:0000256" key="1">
    <source>
        <dbReference type="ARBA" id="ARBA00022723"/>
    </source>
</evidence>
<sequence>MEPYHIVDLDAQHQYRERNNASWDIIRNDIETNSIRSEPNNYVFIDDGQFISDTTSLDAITEVIVEEIIEIPQPPPPVQSPQNLEEDEDQPDVYCMYCDLKLTQNDIHNEETCKKYAPVIHRCDKCTSCFNFERNLKVHKLSEHFDQSTFDKSTVCPICGEKDKKTFSRFSVFQSHIRSHLVKDAFECKRCDTGSRIEFATQVELNKHIRYEHEKPNELSFCPKCQKVFVLEETAAHLSLHVVHKKLEKKQATKSNKKTIEKERKHKCDQCEKAFIRPAELKRHLTVHDKNKTNKWKCAICSKEYTHITGLYEHKRVAHGESNSFDCKICGFKFTKGSNLDRHIKNIHSLNENESKKFDCIDCPSTHSTLGSLTMHRKRVHNYQNAPSTSKKVPLKCDQYFCKICQREFKEPGMLKKHEYFHLLVEKRLRTDNETFSCEYCTKTFVLKASYNWHLQVHFEEDQQDYPFCAVCNLQFETQDHFKEHINQHHSVSCSICQQKFTSRQSYEQHICHQSYSNKQFVTDTISSHLSHHRTVICRLCKPPQRLVTLKQINDHKAKHLPRKAHLCWTCHRSFKTARILGLHRMTHNSQQIQCSHCLLVFTNRIDLKQHIRSVHTIDNNDSYECGIAIDRSAVMSAQSFAEYGLENEDFGNVARAQSVIEWNHPPIQYQPPIYQEIHEGQVRCQVCQHSYNNIELLCEHWQANESDGEHSFAVISCPICDSRFRGVSEASDHIRYSHLYQRTRQLSFLRTIEPICEQQQPSQPSQPQKTVKHSHFCTHCNKSFKKKCDLTRHITIHTGERPFQCDQCQLSFRLLSTLRNHQFIHTNEPPSHKCLVCKKLFFERKSLVVHMRIHTGETPMKCKFCDDCFRTAFLCRQHEKTCMNNMTIISVEPVIIQDMNEEMNRTITQISTLPAVPLHISQTSAFATVHPDSNKINNFSIFIITKPIDINNFIVLVQYIAPEKGSIRQTVDTISEISYNQIQSTDKLTIVLHNNLRLHVSSSKLLEHVIHRRNLKVKVQLGDMTDEIFQILSLDQESYARRCDICEVEFETREESEDHFYSEDHETAQLMFPMTKIQENSQQQQPIMNVPYAINPDQFMNMIQDNPISDYTCKRCGRKFLDMEPLVAHIKKEHDRGDGEGLIPPRPAAHTAPIH</sequence>
<dbReference type="PROSITE" id="PS00028">
    <property type="entry name" value="ZINC_FINGER_C2H2_1"/>
    <property type="match status" value="13"/>
</dbReference>
<dbReference type="SMART" id="SM00355">
    <property type="entry name" value="ZnF_C2H2"/>
    <property type="match status" value="22"/>
</dbReference>
<dbReference type="PROSITE" id="PS50157">
    <property type="entry name" value="ZINC_FINGER_C2H2_2"/>
    <property type="match status" value="14"/>
</dbReference>
<feature type="domain" description="C2H2-type" evidence="7">
    <location>
        <begin position="566"/>
        <end position="593"/>
    </location>
</feature>
<dbReference type="OrthoDB" id="6077919at2759"/>
<feature type="domain" description="C2H2-type" evidence="7">
    <location>
        <begin position="833"/>
        <end position="860"/>
    </location>
</feature>
<keyword evidence="4" id="KW-0862">Zinc</keyword>
<dbReference type="Proteomes" id="UP001152747">
    <property type="component" value="Unassembled WGS sequence"/>
</dbReference>
<feature type="domain" description="C2H2-type" evidence="7">
    <location>
        <begin position="358"/>
        <end position="386"/>
    </location>
</feature>
<evidence type="ECO:0000256" key="6">
    <source>
        <dbReference type="SAM" id="MobiDB-lite"/>
    </source>
</evidence>
<feature type="domain" description="C2H2-type" evidence="7">
    <location>
        <begin position="325"/>
        <end position="353"/>
    </location>
</feature>
<dbReference type="EMBL" id="CANHGI010000001">
    <property type="protein sequence ID" value="CAI5438572.1"/>
    <property type="molecule type" value="Genomic_DNA"/>
</dbReference>
<keyword evidence="1" id="KW-0479">Metal-binding</keyword>
<dbReference type="Pfam" id="PF00096">
    <property type="entry name" value="zf-C2H2"/>
    <property type="match status" value="3"/>
</dbReference>
<feature type="domain" description="C2H2-type" evidence="7">
    <location>
        <begin position="121"/>
        <end position="149"/>
    </location>
</feature>
<evidence type="ECO:0000313" key="8">
    <source>
        <dbReference type="EMBL" id="CAI5438572.1"/>
    </source>
</evidence>
<evidence type="ECO:0000313" key="9">
    <source>
        <dbReference type="Proteomes" id="UP001152747"/>
    </source>
</evidence>
<dbReference type="Gene3D" id="3.30.160.60">
    <property type="entry name" value="Classic Zinc Finger"/>
    <property type="match status" value="8"/>
</dbReference>
<evidence type="ECO:0000256" key="3">
    <source>
        <dbReference type="ARBA" id="ARBA00022771"/>
    </source>
</evidence>
<protein>
    <recommendedName>
        <fullName evidence="7">C2H2-type domain-containing protein</fullName>
    </recommendedName>
</protein>
<evidence type="ECO:0000256" key="4">
    <source>
        <dbReference type="ARBA" id="ARBA00022833"/>
    </source>
</evidence>
<feature type="domain" description="C2H2-type" evidence="7">
    <location>
        <begin position="804"/>
        <end position="831"/>
    </location>
</feature>
<feature type="domain" description="C2H2-type" evidence="7">
    <location>
        <begin position="1112"/>
        <end position="1135"/>
    </location>
</feature>
<evidence type="ECO:0000256" key="2">
    <source>
        <dbReference type="ARBA" id="ARBA00022737"/>
    </source>
</evidence>
<dbReference type="SUPFAM" id="SSF57667">
    <property type="entry name" value="beta-beta-alpha zinc fingers"/>
    <property type="match status" value="6"/>
</dbReference>
<keyword evidence="9" id="KW-1185">Reference proteome</keyword>
<dbReference type="AlphaFoldDB" id="A0A9P1I5B4"/>
<comment type="caution">
    <text evidence="8">The sequence shown here is derived from an EMBL/GenBank/DDBJ whole genome shotgun (WGS) entry which is preliminary data.</text>
</comment>
<feature type="domain" description="C2H2-type" evidence="7">
    <location>
        <begin position="266"/>
        <end position="293"/>
    </location>
</feature>